<feature type="region of interest" description="Disordered" evidence="1">
    <location>
        <begin position="602"/>
        <end position="636"/>
    </location>
</feature>
<accession>A0A0F7RVW5</accession>
<dbReference type="Proteomes" id="UP000242770">
    <property type="component" value="Unassembled WGS sequence"/>
</dbReference>
<evidence type="ECO:0000313" key="3">
    <source>
        <dbReference type="Proteomes" id="UP000242770"/>
    </source>
</evidence>
<evidence type="ECO:0000256" key="1">
    <source>
        <dbReference type="SAM" id="MobiDB-lite"/>
    </source>
</evidence>
<reference evidence="3" key="1">
    <citation type="submission" date="2014-06" db="EMBL/GenBank/DDBJ databases">
        <authorList>
            <person name="Berkman P.J."/>
        </authorList>
    </citation>
    <scope>NUCLEOTIDE SEQUENCE [LARGE SCALE GENOMIC DNA]</scope>
</reference>
<proteinExistence type="predicted"/>
<organism evidence="2 3">
    <name type="scientific">Sporisorium scitamineum</name>
    <dbReference type="NCBI Taxonomy" id="49012"/>
    <lineage>
        <taxon>Eukaryota</taxon>
        <taxon>Fungi</taxon>
        <taxon>Dikarya</taxon>
        <taxon>Basidiomycota</taxon>
        <taxon>Ustilaginomycotina</taxon>
        <taxon>Ustilaginomycetes</taxon>
        <taxon>Ustilaginales</taxon>
        <taxon>Ustilaginaceae</taxon>
        <taxon>Sporisorium</taxon>
    </lineage>
</organism>
<feature type="region of interest" description="Disordered" evidence="1">
    <location>
        <begin position="38"/>
        <end position="124"/>
    </location>
</feature>
<name>A0A0F7RVW5_9BASI</name>
<evidence type="ECO:0000313" key="2">
    <source>
        <dbReference type="EMBL" id="CDR99234.1"/>
    </source>
</evidence>
<sequence>MPTCNKFGYCDLFDDFAPKDGTNRCERLNDEERQELLSLLRPQPDGSFEFVDNDEVEDGKGSKRTSSDETQVKKVPRTFGKRSLPSEHNAALPQDASKPVYSGSVPNDAGSQEVGGSGLNDVKADSGDWKEKYERFLAEVEWTASIKVDHMGQCKRNPTTCMWGECKLGSSPDCHRFVGNDRNAKIDEVKQDIVYRITPDGMEQDGCRLLSPQESAGVVSYLYLDDDNEIGFELPDDKKTKSCSEVEQSSRPKVYGDGISQQQVIATAQRIANVAAEMDTQHYGVCPKDSSTCTTKFCKIQTPGCLKDKEEYRKLFSDALAKVFTLGFCKKGSANCNEHGQCHLFLANGERNHACPVLPPEWMQIVLRNEAQSLLGLDKQGSPTDYPPTSAHLIVSMYPPYSPATYSASTTTQHYVSSPDIVSGTVEFKGEKLTAQQLAQKAVQDVKNYSTLKVGGNCGDDSKTCKEPCQESTPGCSMLTQDNINLMTNISLSALTAVYLSGTCNPFAKESVTCNEQGRCKLWTIDGQRDHGCMPINDDYLYASVSSAFEKAFHPDEAYGTTVQHEVSAEPLQKRDVNNDVKFGLVKRALVNGPFRAKTRAAGVKARRDEPERPLGSFGAAADGKRHVSSSSEDDAGGAMLHGVELSKQHAFKLADHAASQAVALAFYDLGYCDEKSSICHGETCSLDTPGCIAYPDELIDEYEQKFAAVYRRVFVSGTCDASDSTSGNCDEYGQCQMWLKDGERDYNCKVLTSKQVQSRLRAELDDMFSPDSPDAGSEKRPLQKRNADHGLFRRVAVSDEDRNLANIHGVELSFKQALHLADQAAAQSIAETFEKHGYCDAKSSTCRDEVCELSQPGCIAYSDEFKHEYYVKFRAIFRSVLISGSCDPNDNDEEPSAQTRSRFR</sequence>
<keyword evidence="3" id="KW-1185">Reference proteome</keyword>
<dbReference type="EMBL" id="CCFA01000841">
    <property type="protein sequence ID" value="CDR99234.1"/>
    <property type="molecule type" value="Genomic_DNA"/>
</dbReference>
<dbReference type="AlphaFoldDB" id="A0A0F7RVW5"/>
<feature type="compositionally biased region" description="Basic and acidic residues" evidence="1">
    <location>
        <begin position="58"/>
        <end position="72"/>
    </location>
</feature>
<gene>
    <name evidence="2" type="primary">SSCI16310.1</name>
</gene>
<protein>
    <submittedName>
        <fullName evidence="2">Uncharacterized protein</fullName>
    </submittedName>
</protein>